<evidence type="ECO:0000256" key="1">
    <source>
        <dbReference type="SAM" id="MobiDB-lite"/>
    </source>
</evidence>
<keyword evidence="3" id="KW-1185">Reference proteome</keyword>
<accession>A0A5B7G5H3</accession>
<feature type="compositionally biased region" description="Polar residues" evidence="1">
    <location>
        <begin position="50"/>
        <end position="59"/>
    </location>
</feature>
<evidence type="ECO:0000313" key="3">
    <source>
        <dbReference type="Proteomes" id="UP000324222"/>
    </source>
</evidence>
<dbReference type="AlphaFoldDB" id="A0A5B7G5H3"/>
<protein>
    <submittedName>
        <fullName evidence="2">Uncharacterized protein</fullName>
    </submittedName>
</protein>
<organism evidence="2 3">
    <name type="scientific">Portunus trituberculatus</name>
    <name type="common">Swimming crab</name>
    <name type="synonym">Neptunus trituberculatus</name>
    <dbReference type="NCBI Taxonomy" id="210409"/>
    <lineage>
        <taxon>Eukaryota</taxon>
        <taxon>Metazoa</taxon>
        <taxon>Ecdysozoa</taxon>
        <taxon>Arthropoda</taxon>
        <taxon>Crustacea</taxon>
        <taxon>Multicrustacea</taxon>
        <taxon>Malacostraca</taxon>
        <taxon>Eumalacostraca</taxon>
        <taxon>Eucarida</taxon>
        <taxon>Decapoda</taxon>
        <taxon>Pleocyemata</taxon>
        <taxon>Brachyura</taxon>
        <taxon>Eubrachyura</taxon>
        <taxon>Portunoidea</taxon>
        <taxon>Portunidae</taxon>
        <taxon>Portuninae</taxon>
        <taxon>Portunus</taxon>
    </lineage>
</organism>
<proteinExistence type="predicted"/>
<comment type="caution">
    <text evidence="2">The sequence shown here is derived from an EMBL/GenBank/DDBJ whole genome shotgun (WGS) entry which is preliminary data.</text>
</comment>
<dbReference type="Proteomes" id="UP000324222">
    <property type="component" value="Unassembled WGS sequence"/>
</dbReference>
<dbReference type="EMBL" id="VSRR010010901">
    <property type="protein sequence ID" value="MPC52463.1"/>
    <property type="molecule type" value="Genomic_DNA"/>
</dbReference>
<reference evidence="2 3" key="1">
    <citation type="submission" date="2019-05" db="EMBL/GenBank/DDBJ databases">
        <title>Another draft genome of Portunus trituberculatus and its Hox gene families provides insights of decapod evolution.</title>
        <authorList>
            <person name="Jeong J.-H."/>
            <person name="Song I."/>
            <person name="Kim S."/>
            <person name="Choi T."/>
            <person name="Kim D."/>
            <person name="Ryu S."/>
            <person name="Kim W."/>
        </authorList>
    </citation>
    <scope>NUCLEOTIDE SEQUENCE [LARGE SCALE GENOMIC DNA]</scope>
    <source>
        <tissue evidence="2">Muscle</tissue>
    </source>
</reference>
<feature type="region of interest" description="Disordered" evidence="1">
    <location>
        <begin position="50"/>
        <end position="73"/>
    </location>
</feature>
<gene>
    <name evidence="2" type="ORF">E2C01_046333</name>
</gene>
<evidence type="ECO:0000313" key="2">
    <source>
        <dbReference type="EMBL" id="MPC52463.1"/>
    </source>
</evidence>
<name>A0A5B7G5H3_PORTR</name>
<sequence>MQVSVIQRIQKQCSSATYIHLPYVNPRTKKNKTITSRPTNFGTILKLSQNTSGARNAQTDAGKRPTLPPPRTHITHSHFPLVPASRMAKADSVTNPGVGESPGVTSSLEPKETEMARVLIMNLESRQPRIHNNPPEALEIPFKLWMDSPPH</sequence>